<feature type="compositionally biased region" description="Basic and acidic residues" evidence="1">
    <location>
        <begin position="171"/>
        <end position="180"/>
    </location>
</feature>
<reference evidence="2" key="1">
    <citation type="journal article" date="2021" name="PeerJ">
        <title>Extensive microbial diversity within the chicken gut microbiome revealed by metagenomics and culture.</title>
        <authorList>
            <person name="Gilroy R."/>
            <person name="Ravi A."/>
            <person name="Getino M."/>
            <person name="Pursley I."/>
            <person name="Horton D.L."/>
            <person name="Alikhan N.F."/>
            <person name="Baker D."/>
            <person name="Gharbi K."/>
            <person name="Hall N."/>
            <person name="Watson M."/>
            <person name="Adriaenssens E.M."/>
            <person name="Foster-Nyarko E."/>
            <person name="Jarju S."/>
            <person name="Secka A."/>
            <person name="Antonio M."/>
            <person name="Oren A."/>
            <person name="Chaudhuri R.R."/>
            <person name="La Ragione R."/>
            <person name="Hildebrand F."/>
            <person name="Pallen M.J."/>
        </authorList>
    </citation>
    <scope>NUCLEOTIDE SEQUENCE</scope>
    <source>
        <strain evidence="2">CHK171-505</strain>
    </source>
</reference>
<evidence type="ECO:0000313" key="3">
    <source>
        <dbReference type="Proteomes" id="UP000886856"/>
    </source>
</evidence>
<dbReference type="AlphaFoldDB" id="A0A9D2I0K9"/>
<dbReference type="EMBL" id="DWYW01000101">
    <property type="protein sequence ID" value="HJA90062.1"/>
    <property type="molecule type" value="Genomic_DNA"/>
</dbReference>
<comment type="caution">
    <text evidence="2">The sequence shown here is derived from an EMBL/GenBank/DDBJ whole genome shotgun (WGS) entry which is preliminary data.</text>
</comment>
<accession>A0A9D2I0K9</accession>
<organism evidence="2 3">
    <name type="scientific">Candidatus Jeotgalibaca merdavium</name>
    <dbReference type="NCBI Taxonomy" id="2838627"/>
    <lineage>
        <taxon>Bacteria</taxon>
        <taxon>Bacillati</taxon>
        <taxon>Bacillota</taxon>
        <taxon>Bacilli</taxon>
        <taxon>Lactobacillales</taxon>
        <taxon>Carnobacteriaceae</taxon>
        <taxon>Jeotgalibaca</taxon>
    </lineage>
</organism>
<gene>
    <name evidence="2" type="ORF">H9948_04650</name>
</gene>
<feature type="compositionally biased region" description="Basic and acidic residues" evidence="1">
    <location>
        <begin position="203"/>
        <end position="213"/>
    </location>
</feature>
<feature type="compositionally biased region" description="Polar residues" evidence="1">
    <location>
        <begin position="214"/>
        <end position="226"/>
    </location>
</feature>
<dbReference type="Proteomes" id="UP000886856">
    <property type="component" value="Unassembled WGS sequence"/>
</dbReference>
<proteinExistence type="predicted"/>
<evidence type="ECO:0000256" key="1">
    <source>
        <dbReference type="SAM" id="MobiDB-lite"/>
    </source>
</evidence>
<feature type="region of interest" description="Disordered" evidence="1">
    <location>
        <begin position="133"/>
        <end position="249"/>
    </location>
</feature>
<feature type="compositionally biased region" description="Basic and acidic residues" evidence="1">
    <location>
        <begin position="227"/>
        <end position="239"/>
    </location>
</feature>
<feature type="non-terminal residue" evidence="2">
    <location>
        <position position="1"/>
    </location>
</feature>
<sequence length="349" mass="40092">LEIVFKLKETEYTFESAEIVLLNINDKSLITRRVVKSDEGFIYTFEKDIIAHYGEWKAQLMFIENVDAHVASPIKFRIENDLYNTKPQALSDVVSWVNLKLYAEKLVGEFKQAVDKAVAKNVEIENTFKTNEQNRQTAFENAEQSRKTTFNASESERDETFNTNETTRQTQELEREKAEGQRQTVFDDNEANRTENFNANEATRQENETDRQQSEIQRATAESSRVSAEEQRKTDHANRSGELAAKANKKQEDWITPTLLNGTTGNIQFRKNQFGRVEFRGKITGTQGSSSFILPTGYRPLDPFRTLAKISNDRNEGRTILFQVTGTVYFEQPYGISEVHFDTISFSAE</sequence>
<reference evidence="2" key="2">
    <citation type="submission" date="2021-04" db="EMBL/GenBank/DDBJ databases">
        <authorList>
            <person name="Gilroy R."/>
        </authorList>
    </citation>
    <scope>NUCLEOTIDE SEQUENCE</scope>
    <source>
        <strain evidence="2">CHK171-505</strain>
    </source>
</reference>
<protein>
    <submittedName>
        <fullName evidence="2">Uncharacterized protein</fullName>
    </submittedName>
</protein>
<feature type="compositionally biased region" description="Low complexity" evidence="1">
    <location>
        <begin position="161"/>
        <end position="170"/>
    </location>
</feature>
<evidence type="ECO:0000313" key="2">
    <source>
        <dbReference type="EMBL" id="HJA90062.1"/>
    </source>
</evidence>
<name>A0A9D2I0K9_9LACT</name>